<evidence type="ECO:0000313" key="2">
    <source>
        <dbReference type="EMBL" id="CAF9931984.1"/>
    </source>
</evidence>
<dbReference type="Pfam" id="PF06985">
    <property type="entry name" value="HET"/>
    <property type="match status" value="1"/>
</dbReference>
<evidence type="ECO:0000313" key="3">
    <source>
        <dbReference type="Proteomes" id="UP000664534"/>
    </source>
</evidence>
<proteinExistence type="predicted"/>
<feature type="domain" description="Heterokaryon incompatibility" evidence="1">
    <location>
        <begin position="105"/>
        <end position="253"/>
    </location>
</feature>
<comment type="caution">
    <text evidence="2">The sequence shown here is derived from an EMBL/GenBank/DDBJ whole genome shotgun (WGS) entry which is preliminary data.</text>
</comment>
<dbReference type="Proteomes" id="UP000664534">
    <property type="component" value="Unassembled WGS sequence"/>
</dbReference>
<protein>
    <recommendedName>
        <fullName evidence="1">Heterokaryon incompatibility domain-containing protein</fullName>
    </recommendedName>
</protein>
<name>A0A8H3FWC6_9LECA</name>
<dbReference type="InterPro" id="IPR010730">
    <property type="entry name" value="HET"/>
</dbReference>
<sequence length="692" mass="78251">MLKLFKRWGGLKAPDGIHLNLDAPDEQELYSKMEYRPLEQSDCEIRLLRFAQPDDVRECTEDGCRTASAFANWHLEHNELRNYRPNSNAANPADNCRDKASSVPFVALSYTWGEENDLDFIVIDGFNVIVQSNLKRALLALWATSFVKDGGGVWIDAVCIDQGNKVEVDSCVKRMKDIYRQAANVVVWLGEAAKGSDEAIDFINAVSVSRNLGSESLLACLREAFAIYGITIWDSLSNLIMRDYWSRLWIIQELAMGGEDSTIICGRKVTTWKKLYQVYESFHLFKTSYSDPHLASVVRQELQSGARTTYEAYQDVRLWQWEKCDDFQNLLDVKQGLKLNKRHLLYRCRLAQCLKPVDKVYGIMSLLEPAIAERIIPNHDLSIGELYMDFAKAWIYVEGGNGDLGFLVQCGESGEEAMNSDFSDESLPSWVPDLRKQIRLQVNNFQPEYDAPNGLAASFTFVRDGSVLSVKGVLLDRIDGMSGTRHWDDDWANVSDFKNAKNCANAYGDSAGFREALWRALVGDRDRRGLGADASHECILDVTIFGEECAPPNPCPSTGDTDESFKWNIHLWLKRNALFTLGGRTLQSYYQDSGVLNFGSEPYYRCLGRMTTWMWSRRLAVTEKGYVGIMPRVAQTGDVVAIILGCSCPLLLRPSSDTFRIVAECYVQGVMQGEVFQQLEEEHRHLVDILIS</sequence>
<dbReference type="PANTHER" id="PTHR24148">
    <property type="entry name" value="ANKYRIN REPEAT DOMAIN-CONTAINING PROTEIN 39 HOMOLOG-RELATED"/>
    <property type="match status" value="1"/>
</dbReference>
<evidence type="ECO:0000259" key="1">
    <source>
        <dbReference type="Pfam" id="PF06985"/>
    </source>
</evidence>
<organism evidence="2 3">
    <name type="scientific">Imshaugia aleurites</name>
    <dbReference type="NCBI Taxonomy" id="172621"/>
    <lineage>
        <taxon>Eukaryota</taxon>
        <taxon>Fungi</taxon>
        <taxon>Dikarya</taxon>
        <taxon>Ascomycota</taxon>
        <taxon>Pezizomycotina</taxon>
        <taxon>Lecanoromycetes</taxon>
        <taxon>OSLEUM clade</taxon>
        <taxon>Lecanoromycetidae</taxon>
        <taxon>Lecanorales</taxon>
        <taxon>Lecanorineae</taxon>
        <taxon>Parmeliaceae</taxon>
        <taxon>Imshaugia</taxon>
    </lineage>
</organism>
<dbReference type="PANTHER" id="PTHR24148:SF64">
    <property type="entry name" value="HETEROKARYON INCOMPATIBILITY DOMAIN-CONTAINING PROTEIN"/>
    <property type="match status" value="1"/>
</dbReference>
<gene>
    <name evidence="2" type="ORF">IMSHALPRED_008767</name>
</gene>
<dbReference type="AlphaFoldDB" id="A0A8H3FWC6"/>
<reference evidence="2" key="1">
    <citation type="submission" date="2021-03" db="EMBL/GenBank/DDBJ databases">
        <authorList>
            <person name="Tagirdzhanova G."/>
        </authorList>
    </citation>
    <scope>NUCLEOTIDE SEQUENCE</scope>
</reference>
<dbReference type="Pfam" id="PF26639">
    <property type="entry name" value="Het-6_barrel"/>
    <property type="match status" value="1"/>
</dbReference>
<dbReference type="OrthoDB" id="4850726at2759"/>
<accession>A0A8H3FWC6</accession>
<dbReference type="InterPro" id="IPR052895">
    <property type="entry name" value="HetReg/Transcr_Mod"/>
</dbReference>
<dbReference type="EMBL" id="CAJPDT010000063">
    <property type="protein sequence ID" value="CAF9931984.1"/>
    <property type="molecule type" value="Genomic_DNA"/>
</dbReference>
<keyword evidence="3" id="KW-1185">Reference proteome</keyword>